<dbReference type="EnsemblPlants" id="MELO3C025568.2.1">
    <property type="protein sequence ID" value="MELO3C025568.2.1"/>
    <property type="gene ID" value="MELO3C025568.2"/>
</dbReference>
<accession>A0A9I9DYF5</accession>
<dbReference type="Gramene" id="MELO3C025568.2.1">
    <property type="protein sequence ID" value="MELO3C025568.2.1"/>
    <property type="gene ID" value="MELO3C025568.2"/>
</dbReference>
<reference evidence="2" key="1">
    <citation type="submission" date="2023-03" db="UniProtKB">
        <authorList>
            <consortium name="EnsemblPlants"/>
        </authorList>
    </citation>
    <scope>IDENTIFICATION</scope>
</reference>
<dbReference type="AlphaFoldDB" id="A0A9I9DYF5"/>
<sequence length="85" mass="10171">MRRRKKAREHGNRKEVEKKKKAMEDRKMKEEKKSVREGLTDEVSCLCKKFLDKLKNVSSFTETMKKMVEIQNAIKEKEKKKKVLS</sequence>
<protein>
    <submittedName>
        <fullName evidence="2">Uncharacterized protein</fullName>
    </submittedName>
</protein>
<organism evidence="2">
    <name type="scientific">Cucumis melo</name>
    <name type="common">Muskmelon</name>
    <dbReference type="NCBI Taxonomy" id="3656"/>
    <lineage>
        <taxon>Eukaryota</taxon>
        <taxon>Viridiplantae</taxon>
        <taxon>Streptophyta</taxon>
        <taxon>Embryophyta</taxon>
        <taxon>Tracheophyta</taxon>
        <taxon>Spermatophyta</taxon>
        <taxon>Magnoliopsida</taxon>
        <taxon>eudicotyledons</taxon>
        <taxon>Gunneridae</taxon>
        <taxon>Pentapetalae</taxon>
        <taxon>rosids</taxon>
        <taxon>fabids</taxon>
        <taxon>Cucurbitales</taxon>
        <taxon>Cucurbitaceae</taxon>
        <taxon>Benincaseae</taxon>
        <taxon>Cucumis</taxon>
    </lineage>
</organism>
<proteinExistence type="predicted"/>
<evidence type="ECO:0000313" key="2">
    <source>
        <dbReference type="EnsemblPlants" id="MELO3C025568.2.1"/>
    </source>
</evidence>
<name>A0A9I9DYF5_CUCME</name>
<feature type="region of interest" description="Disordered" evidence="1">
    <location>
        <begin position="1"/>
        <end position="34"/>
    </location>
</feature>
<feature type="compositionally biased region" description="Basic and acidic residues" evidence="1">
    <location>
        <begin position="9"/>
        <end position="34"/>
    </location>
</feature>
<evidence type="ECO:0000256" key="1">
    <source>
        <dbReference type="SAM" id="MobiDB-lite"/>
    </source>
</evidence>